<dbReference type="InterPro" id="IPR000528">
    <property type="entry name" value="Plant_nsLTP"/>
</dbReference>
<keyword evidence="3" id="KW-0732">Signal</keyword>
<dbReference type="Proteomes" id="UP000516437">
    <property type="component" value="Chromosome 4"/>
</dbReference>
<dbReference type="InterPro" id="IPR016140">
    <property type="entry name" value="Bifunc_inhib/LTP/seed_store"/>
</dbReference>
<dbReference type="OrthoDB" id="1920459at2759"/>
<dbReference type="GO" id="GO:0008289">
    <property type="term" value="F:lipid binding"/>
    <property type="evidence" value="ECO:0007669"/>
    <property type="project" value="InterPro"/>
</dbReference>
<proteinExistence type="inferred from homology"/>
<reference evidence="6" key="1">
    <citation type="submission" date="2018-07" db="EMBL/GenBank/DDBJ databases">
        <authorList>
            <person name="Gao Z.-S."/>
            <person name="Jia H.-M."/>
            <person name="Jia H.-J."/>
            <person name="Cai Q.-L."/>
            <person name="Wang Y."/>
            <person name="Zhao H.-B."/>
        </authorList>
    </citation>
    <scope>NUCLEOTIDE SEQUENCE</scope>
    <source>
        <tissue evidence="6">Leaves</tissue>
    </source>
</reference>
<dbReference type="EMBL" id="RXIC02000022">
    <property type="protein sequence ID" value="KAB1215498.1"/>
    <property type="molecule type" value="Genomic_DNA"/>
</dbReference>
<dbReference type="PRINTS" id="PR00382">
    <property type="entry name" value="LIPIDTRNSFER"/>
</dbReference>
<feature type="chain" id="PRO_5035382553" evidence="3">
    <location>
        <begin position="26"/>
        <end position="120"/>
    </location>
</feature>
<dbReference type="Pfam" id="PF00234">
    <property type="entry name" value="Tryp_alpha_amyl"/>
    <property type="match status" value="1"/>
</dbReference>
<name>A0A6A1VVC8_9ROSI</name>
<reference evidence="6" key="3">
    <citation type="submission" date="2019-09" db="EMBL/GenBank/DDBJ databases">
        <authorList>
            <person name="Gao Z."/>
        </authorList>
    </citation>
    <scope>NUCLEOTIDE SEQUENCE</scope>
    <source>
        <tissue evidence="6">Leaves</tissue>
    </source>
</reference>
<keyword evidence="2" id="KW-1015">Disulfide bond</keyword>
<comment type="caution">
    <text evidence="6">The sequence shown here is derived from an EMBL/GenBank/DDBJ whole genome shotgun (WGS) entry which is preliminary data.</text>
</comment>
<dbReference type="AlphaFoldDB" id="A0A6A1VVC8"/>
<feature type="domain" description="Bifunctional inhibitor/plant lipid transfer protein/seed storage helical" evidence="4">
    <location>
        <begin position="29"/>
        <end position="107"/>
    </location>
</feature>
<dbReference type="InterPro" id="IPR036312">
    <property type="entry name" value="Bifun_inhib/LTP/seed_sf"/>
</dbReference>
<evidence type="ECO:0000256" key="2">
    <source>
        <dbReference type="ARBA" id="ARBA00023157"/>
    </source>
</evidence>
<comment type="similarity">
    <text evidence="1">Belongs to the plant LTP family.</text>
</comment>
<evidence type="ECO:0000256" key="1">
    <source>
        <dbReference type="ARBA" id="ARBA00009748"/>
    </source>
</evidence>
<organism evidence="6 7">
    <name type="scientific">Morella rubra</name>
    <name type="common">Chinese bayberry</name>
    <dbReference type="NCBI Taxonomy" id="262757"/>
    <lineage>
        <taxon>Eukaryota</taxon>
        <taxon>Viridiplantae</taxon>
        <taxon>Streptophyta</taxon>
        <taxon>Embryophyta</taxon>
        <taxon>Tracheophyta</taxon>
        <taxon>Spermatophyta</taxon>
        <taxon>Magnoliopsida</taxon>
        <taxon>eudicotyledons</taxon>
        <taxon>Gunneridae</taxon>
        <taxon>Pentapetalae</taxon>
        <taxon>rosids</taxon>
        <taxon>fabids</taxon>
        <taxon>Fagales</taxon>
        <taxon>Myricaceae</taxon>
        <taxon>Morella</taxon>
    </lineage>
</organism>
<keyword evidence="7" id="KW-1185">Reference proteome</keyword>
<evidence type="ECO:0000256" key="3">
    <source>
        <dbReference type="SAM" id="SignalP"/>
    </source>
</evidence>
<dbReference type="GO" id="GO:0006869">
    <property type="term" value="P:lipid transport"/>
    <property type="evidence" value="ECO:0007669"/>
    <property type="project" value="InterPro"/>
</dbReference>
<evidence type="ECO:0000313" key="5">
    <source>
        <dbReference type="EMBL" id="KAB1209888.1"/>
    </source>
</evidence>
<reference evidence="6 7" key="2">
    <citation type="journal article" date="2019" name="Plant Biotechnol. J.">
        <title>The red bayberry genome and genetic basis of sex determination.</title>
        <authorList>
            <person name="Jia H.M."/>
            <person name="Jia H.J."/>
            <person name="Cai Q.L."/>
            <person name="Wang Y."/>
            <person name="Zhao H.B."/>
            <person name="Yang W.F."/>
            <person name="Wang G.Y."/>
            <person name="Li Y.H."/>
            <person name="Zhan D.L."/>
            <person name="Shen Y.T."/>
            <person name="Niu Q.F."/>
            <person name="Chang L."/>
            <person name="Qiu J."/>
            <person name="Zhao L."/>
            <person name="Xie H.B."/>
            <person name="Fu W.Y."/>
            <person name="Jin J."/>
            <person name="Li X.W."/>
            <person name="Jiao Y."/>
            <person name="Zhou C.C."/>
            <person name="Tu T."/>
            <person name="Chai C.Y."/>
            <person name="Gao J.L."/>
            <person name="Fan L.J."/>
            <person name="van de Weg E."/>
            <person name="Wang J.Y."/>
            <person name="Gao Z.S."/>
        </authorList>
    </citation>
    <scope>NUCLEOTIDE SEQUENCE [LARGE SCALE GENOMIC DNA]</scope>
    <source>
        <tissue evidence="6">Leaves</tissue>
    </source>
</reference>
<dbReference type="PROSITE" id="PS51257">
    <property type="entry name" value="PROKAR_LIPOPROTEIN"/>
    <property type="match status" value="1"/>
</dbReference>
<dbReference type="Gene3D" id="1.10.110.10">
    <property type="entry name" value="Plant lipid-transfer and hydrophobic proteins"/>
    <property type="match status" value="1"/>
</dbReference>
<sequence>MAQQVRFLAALALLMVFGSAGMASAALSCETVRSHMEPCRPFLRREHAEPSEECCDGARATGRYFNSHRNRRAACECFRSETGSSVQGLDLSRITSLPQRCDVNVRLPHITRRGHFDCSR</sequence>
<evidence type="ECO:0000259" key="4">
    <source>
        <dbReference type="Pfam" id="PF00234"/>
    </source>
</evidence>
<evidence type="ECO:0000313" key="7">
    <source>
        <dbReference type="Proteomes" id="UP000516437"/>
    </source>
</evidence>
<dbReference type="Proteomes" id="UP000516437">
    <property type="component" value="Chromosome 6"/>
</dbReference>
<dbReference type="EMBL" id="RXIC02000024">
    <property type="protein sequence ID" value="KAB1209888.1"/>
    <property type="molecule type" value="Genomic_DNA"/>
</dbReference>
<accession>A0A6A1VVC8</accession>
<dbReference type="PANTHER" id="PTHR33076">
    <property type="entry name" value="NON-SPECIFIC LIPID-TRANSFER PROTEIN 2-RELATED"/>
    <property type="match status" value="1"/>
</dbReference>
<protein>
    <submittedName>
        <fullName evidence="6">Non-specific lipid-transfer protein 1</fullName>
    </submittedName>
</protein>
<evidence type="ECO:0000313" key="6">
    <source>
        <dbReference type="EMBL" id="KAB1215498.1"/>
    </source>
</evidence>
<feature type="signal peptide" evidence="3">
    <location>
        <begin position="1"/>
        <end position="25"/>
    </location>
</feature>
<gene>
    <name evidence="6" type="ORF">CJ030_MR4G002289</name>
    <name evidence="5" type="ORF">CJ030_MR6G029278</name>
</gene>
<dbReference type="CDD" id="cd01960">
    <property type="entry name" value="nsLTP1"/>
    <property type="match status" value="1"/>
</dbReference>
<dbReference type="SUPFAM" id="SSF47699">
    <property type="entry name" value="Bifunctional inhibitor/lipid-transfer protein/seed storage 2S albumin"/>
    <property type="match status" value="1"/>
</dbReference>